<evidence type="ECO:0000313" key="13">
    <source>
        <dbReference type="EMBL" id="KAK3859973.1"/>
    </source>
</evidence>
<gene>
    <name evidence="13" type="ORF">Pcinc_033946</name>
</gene>
<keyword evidence="8" id="KW-0333">Golgi apparatus</keyword>
<protein>
    <recommendedName>
        <fullName evidence="15">Heparan sulfate 2-O-sulfotransferase 1</fullName>
    </recommendedName>
</protein>
<name>A0AAE1K0C8_PETCI</name>
<dbReference type="InterPro" id="IPR005331">
    <property type="entry name" value="Sulfotransferase"/>
</dbReference>
<dbReference type="GO" id="GO:0015012">
    <property type="term" value="P:heparan sulfate proteoglycan biosynthetic process"/>
    <property type="evidence" value="ECO:0007669"/>
    <property type="project" value="UniProtKB-ARBA"/>
</dbReference>
<keyword evidence="7" id="KW-1133">Transmembrane helix</keyword>
<comment type="subcellular location">
    <subcellularLocation>
        <location evidence="1">Golgi apparatus membrane</location>
        <topology evidence="1">Single-pass type II membrane protein</topology>
    </subcellularLocation>
</comment>
<evidence type="ECO:0000313" key="14">
    <source>
        <dbReference type="Proteomes" id="UP001286313"/>
    </source>
</evidence>
<reference evidence="13" key="1">
    <citation type="submission" date="2023-10" db="EMBL/GenBank/DDBJ databases">
        <title>Genome assemblies of two species of porcelain crab, Petrolisthes cinctipes and Petrolisthes manimaculis (Anomura: Porcellanidae).</title>
        <authorList>
            <person name="Angst P."/>
        </authorList>
    </citation>
    <scope>NUCLEOTIDE SEQUENCE</scope>
    <source>
        <strain evidence="13">PB745_01</strain>
        <tissue evidence="13">Gill</tissue>
    </source>
</reference>
<feature type="region of interest" description="Disordered" evidence="12">
    <location>
        <begin position="392"/>
        <end position="418"/>
    </location>
</feature>
<keyword evidence="5" id="KW-0812">Transmembrane</keyword>
<evidence type="ECO:0000256" key="11">
    <source>
        <dbReference type="ARBA" id="ARBA00023180"/>
    </source>
</evidence>
<dbReference type="Gene3D" id="3.40.50.300">
    <property type="entry name" value="P-loop containing nucleotide triphosphate hydrolases"/>
    <property type="match status" value="1"/>
</dbReference>
<keyword evidence="11" id="KW-0325">Glycoprotein</keyword>
<evidence type="ECO:0000256" key="8">
    <source>
        <dbReference type="ARBA" id="ARBA00023034"/>
    </source>
</evidence>
<evidence type="ECO:0000256" key="12">
    <source>
        <dbReference type="SAM" id="MobiDB-lite"/>
    </source>
</evidence>
<dbReference type="SUPFAM" id="SSF52540">
    <property type="entry name" value="P-loop containing nucleoside triphosphate hydrolases"/>
    <property type="match status" value="1"/>
</dbReference>
<organism evidence="13 14">
    <name type="scientific">Petrolisthes cinctipes</name>
    <name type="common">Flat porcelain crab</name>
    <dbReference type="NCBI Taxonomy" id="88211"/>
    <lineage>
        <taxon>Eukaryota</taxon>
        <taxon>Metazoa</taxon>
        <taxon>Ecdysozoa</taxon>
        <taxon>Arthropoda</taxon>
        <taxon>Crustacea</taxon>
        <taxon>Multicrustacea</taxon>
        <taxon>Malacostraca</taxon>
        <taxon>Eumalacostraca</taxon>
        <taxon>Eucarida</taxon>
        <taxon>Decapoda</taxon>
        <taxon>Pleocyemata</taxon>
        <taxon>Anomura</taxon>
        <taxon>Galatheoidea</taxon>
        <taxon>Porcellanidae</taxon>
        <taxon>Petrolisthes</taxon>
    </lineage>
</organism>
<dbReference type="EMBL" id="JAWQEG010004853">
    <property type="protein sequence ID" value="KAK3859973.1"/>
    <property type="molecule type" value="Genomic_DNA"/>
</dbReference>
<accession>A0AAE1K0C8</accession>
<evidence type="ECO:0000256" key="4">
    <source>
        <dbReference type="ARBA" id="ARBA00022679"/>
    </source>
</evidence>
<dbReference type="AlphaFoldDB" id="A0AAE1K0C8"/>
<evidence type="ECO:0000256" key="1">
    <source>
        <dbReference type="ARBA" id="ARBA00004323"/>
    </source>
</evidence>
<evidence type="ECO:0000256" key="6">
    <source>
        <dbReference type="ARBA" id="ARBA00022968"/>
    </source>
</evidence>
<keyword evidence="9" id="KW-0472">Membrane</keyword>
<dbReference type="InterPro" id="IPR007734">
    <property type="entry name" value="Heparan_SO4_2-O-STrfase"/>
</dbReference>
<evidence type="ECO:0000256" key="9">
    <source>
        <dbReference type="ARBA" id="ARBA00023136"/>
    </source>
</evidence>
<dbReference type="GO" id="GO:0000139">
    <property type="term" value="C:Golgi membrane"/>
    <property type="evidence" value="ECO:0007669"/>
    <property type="project" value="UniProtKB-SubCell"/>
</dbReference>
<sequence>MNMTAPRMQASRVVVLLLVVVSAVVMIMYLHLAREVCQLRNFIESHAATDFKADIKLPEVGNERSIGAALAGGRNGGGGGRGGKGGRGGGGGGGGKGKGNSKSLILDNMVVIYNRIPKTGSTSFIGLAYDLCARNKFSVINVNTTKKNPTLSLTDQMRFVQNVSSWESRKPVIYHGHLAYLDFHRFGASPEPVYINILRRPLDRLVSHYYFIRYGDDFSPQHTYKKMGDTMTLDECVSLQHPDCSTTHLWMQIPFFCGHYAECWVPGSSWALEEAKHNLVHNYLLVGVTEELEGFVALLEYTLPRFFRGALDLYISGSKSHIRKTAKKVMPTEETIAKLQNTKVWRLENEFYNFALDHFHFMQKKTLTEADDGVGRVDRGQNFVYGKIKPKKKWGGAEGRKKAKMESKRMLKDTQLEH</sequence>
<dbReference type="PANTHER" id="PTHR12129">
    <property type="entry name" value="HEPARAN SULFATE 2-O-SULFOTRANSFERASE"/>
    <property type="match status" value="1"/>
</dbReference>
<comment type="subunit">
    <text evidence="3">Homotrimer.</text>
</comment>
<keyword evidence="14" id="KW-1185">Reference proteome</keyword>
<dbReference type="InterPro" id="IPR027417">
    <property type="entry name" value="P-loop_NTPase"/>
</dbReference>
<dbReference type="PANTHER" id="PTHR12129:SF17">
    <property type="entry name" value="HEPARAN SULFATE 2-O-SULFOTRANSFERASE 1"/>
    <property type="match status" value="1"/>
</dbReference>
<evidence type="ECO:0000256" key="10">
    <source>
        <dbReference type="ARBA" id="ARBA00023157"/>
    </source>
</evidence>
<proteinExistence type="inferred from homology"/>
<keyword evidence="6" id="KW-0735">Signal-anchor</keyword>
<evidence type="ECO:0000256" key="2">
    <source>
        <dbReference type="ARBA" id="ARBA00010569"/>
    </source>
</evidence>
<evidence type="ECO:0008006" key="15">
    <source>
        <dbReference type="Google" id="ProtNLM"/>
    </source>
</evidence>
<keyword evidence="4" id="KW-0808">Transferase</keyword>
<evidence type="ECO:0000256" key="3">
    <source>
        <dbReference type="ARBA" id="ARBA00011233"/>
    </source>
</evidence>
<feature type="compositionally biased region" description="Basic and acidic residues" evidence="12">
    <location>
        <begin position="398"/>
        <end position="418"/>
    </location>
</feature>
<dbReference type="GO" id="GO:0004394">
    <property type="term" value="F:heparan sulfate 2-sulfotransferase activity"/>
    <property type="evidence" value="ECO:0007669"/>
    <property type="project" value="UniProtKB-ARBA"/>
</dbReference>
<dbReference type="Pfam" id="PF03567">
    <property type="entry name" value="Sulfotransfer_2"/>
    <property type="match status" value="1"/>
</dbReference>
<evidence type="ECO:0000256" key="5">
    <source>
        <dbReference type="ARBA" id="ARBA00022692"/>
    </source>
</evidence>
<feature type="compositionally biased region" description="Gly residues" evidence="12">
    <location>
        <begin position="73"/>
        <end position="98"/>
    </location>
</feature>
<comment type="caution">
    <text evidence="13">The sequence shown here is derived from an EMBL/GenBank/DDBJ whole genome shotgun (WGS) entry which is preliminary data.</text>
</comment>
<evidence type="ECO:0000256" key="7">
    <source>
        <dbReference type="ARBA" id="ARBA00022989"/>
    </source>
</evidence>
<keyword evidence="10" id="KW-1015">Disulfide bond</keyword>
<feature type="region of interest" description="Disordered" evidence="12">
    <location>
        <begin position="71"/>
        <end position="99"/>
    </location>
</feature>
<dbReference type="FunFam" id="3.40.50.300:FF:001418">
    <property type="entry name" value="Heparan sulfate 2-o-sulfotransferase"/>
    <property type="match status" value="1"/>
</dbReference>
<dbReference type="Proteomes" id="UP001286313">
    <property type="component" value="Unassembled WGS sequence"/>
</dbReference>
<comment type="similarity">
    <text evidence="2">Belongs to the sulfotransferase 3 family.</text>
</comment>